<dbReference type="PROSITE" id="PS50297">
    <property type="entry name" value="ANK_REP_REGION"/>
    <property type="match status" value="2"/>
</dbReference>
<evidence type="ECO:0000313" key="5">
    <source>
        <dbReference type="EMBL" id="KAG8038107.1"/>
    </source>
</evidence>
<dbReference type="Proteomes" id="UP000729913">
    <property type="component" value="Unassembled WGS sequence"/>
</dbReference>
<evidence type="ECO:0008006" key="7">
    <source>
        <dbReference type="Google" id="ProtNLM"/>
    </source>
</evidence>
<proteinExistence type="predicted"/>
<protein>
    <recommendedName>
        <fullName evidence="7">Ankyrin repeat domain-containing protein 33B</fullName>
    </recommendedName>
</protein>
<organism evidence="5 6">
    <name type="scientific">Cotesia typhae</name>
    <dbReference type="NCBI Taxonomy" id="2053667"/>
    <lineage>
        <taxon>Eukaryota</taxon>
        <taxon>Metazoa</taxon>
        <taxon>Ecdysozoa</taxon>
        <taxon>Arthropoda</taxon>
        <taxon>Hexapoda</taxon>
        <taxon>Insecta</taxon>
        <taxon>Pterygota</taxon>
        <taxon>Neoptera</taxon>
        <taxon>Endopterygota</taxon>
        <taxon>Hymenoptera</taxon>
        <taxon>Apocrita</taxon>
        <taxon>Ichneumonoidea</taxon>
        <taxon>Braconidae</taxon>
        <taxon>Microgastrinae</taxon>
        <taxon>Cotesia</taxon>
    </lineage>
</organism>
<feature type="compositionally biased region" description="Basic residues" evidence="4">
    <location>
        <begin position="585"/>
        <end position="594"/>
    </location>
</feature>
<evidence type="ECO:0000256" key="3">
    <source>
        <dbReference type="PROSITE-ProRule" id="PRU00023"/>
    </source>
</evidence>
<evidence type="ECO:0000256" key="1">
    <source>
        <dbReference type="ARBA" id="ARBA00022737"/>
    </source>
</evidence>
<reference evidence="5" key="1">
    <citation type="submission" date="2020-03" db="EMBL/GenBank/DDBJ databases">
        <authorList>
            <person name="Chebbi M.A."/>
            <person name="Drezen J.M."/>
        </authorList>
    </citation>
    <scope>NUCLEOTIDE SEQUENCE</scope>
    <source>
        <tissue evidence="5">Whole body</tissue>
    </source>
</reference>
<keyword evidence="6" id="KW-1185">Reference proteome</keyword>
<dbReference type="EMBL" id="JAAOIC020000044">
    <property type="protein sequence ID" value="KAG8038107.1"/>
    <property type="molecule type" value="Genomic_DNA"/>
</dbReference>
<dbReference type="AlphaFoldDB" id="A0A8J5R0A0"/>
<feature type="repeat" description="ANK" evidence="3">
    <location>
        <begin position="434"/>
        <end position="466"/>
    </location>
</feature>
<name>A0A8J5R0A0_9HYME</name>
<evidence type="ECO:0000256" key="4">
    <source>
        <dbReference type="SAM" id="MobiDB-lite"/>
    </source>
</evidence>
<feature type="region of interest" description="Disordered" evidence="4">
    <location>
        <begin position="560"/>
        <end position="594"/>
    </location>
</feature>
<comment type="caution">
    <text evidence="5">The sequence shown here is derived from an EMBL/GenBank/DDBJ whole genome shotgun (WGS) entry which is preliminary data.</text>
</comment>
<dbReference type="PANTHER" id="PTHR24173">
    <property type="entry name" value="ANKYRIN REPEAT CONTAINING"/>
    <property type="match status" value="1"/>
</dbReference>
<dbReference type="PROSITE" id="PS50088">
    <property type="entry name" value="ANK_REPEAT"/>
    <property type="match status" value="2"/>
</dbReference>
<dbReference type="SMART" id="SM00248">
    <property type="entry name" value="ANK"/>
    <property type="match status" value="3"/>
</dbReference>
<feature type="repeat" description="ANK" evidence="3">
    <location>
        <begin position="399"/>
        <end position="431"/>
    </location>
</feature>
<dbReference type="Pfam" id="PF12796">
    <property type="entry name" value="Ank_2"/>
    <property type="match status" value="1"/>
</dbReference>
<accession>A0A8J5R0A0</accession>
<feature type="compositionally biased region" description="Basic and acidic residues" evidence="4">
    <location>
        <begin position="161"/>
        <end position="170"/>
    </location>
</feature>
<dbReference type="PANTHER" id="PTHR24173:SF40">
    <property type="entry name" value="AGAP006757-PA"/>
    <property type="match status" value="1"/>
</dbReference>
<reference evidence="5" key="2">
    <citation type="submission" date="2021-04" db="EMBL/GenBank/DDBJ databases">
        <title>Genome-wide patterns of bracovirus chromosomal integration into multiple host tissues during parasitism.</title>
        <authorList>
            <person name="Chebbi M.A.C."/>
        </authorList>
    </citation>
    <scope>NUCLEOTIDE SEQUENCE</scope>
    <source>
        <tissue evidence="5">Whole body</tissue>
    </source>
</reference>
<dbReference type="OrthoDB" id="5406014at2759"/>
<evidence type="ECO:0000256" key="2">
    <source>
        <dbReference type="ARBA" id="ARBA00023043"/>
    </source>
</evidence>
<keyword evidence="1" id="KW-0677">Repeat</keyword>
<keyword evidence="2 3" id="KW-0040">ANK repeat</keyword>
<dbReference type="InterPro" id="IPR002110">
    <property type="entry name" value="Ankyrin_rpt"/>
</dbReference>
<gene>
    <name evidence="5" type="ORF">G9C98_006432</name>
</gene>
<evidence type="ECO:0000313" key="6">
    <source>
        <dbReference type="Proteomes" id="UP000729913"/>
    </source>
</evidence>
<feature type="region of interest" description="Disordered" evidence="4">
    <location>
        <begin position="127"/>
        <end position="184"/>
    </location>
</feature>
<sequence>MTHQKSEFAKLQDRSCHENTQQLITQLLLITLNSMMETSTTTGRRWSSVSGLTHHRESIINVPARSGQRLPTYVEPTTHQKVHRIIEEHKTKRPSKSSSSSCNLPDYIVASRGFFAIRETSKDCFPISSYSSRRKTHPNELLVNGREDTKGRINQKSSSNWERRAEDKSSSRSRSLKNKSVKEGNCTTTTVAGLGAIPPGKIPTDGILKKSTTLVYKPGDKEVIRALKKTGVIKASSYQNLSSADVKKDSRIHFNNNNPRAVKKSVSFSSDTSFVAKRLRTRKPAVHEAKVYHKGVLRDIKNLELPLKKLEISRENMNQLLLKAAREADELALSDIISRIQRSNLEPIDVNLTDTSGRVIIDNQLAKTAISYMAGNGAGELLEMVLNFPGADVDIPDNEGNTPLHFAAQAGQAECLNILFQKCTNIQLDSRNILGFTPLMKAALQGRTKCAKVLLFAGANPTLRDHGRGYKAEQWARFCGRHVCADVIERFTRHRLMEKTSCRWGSEPELAAKVLQGKVLPVPVASSGFKSKLKRVFRSVGSDKSFSLVSQLTNAALCASSPALPKPGDTPCELNYGDKLDGSKKPARTKKKTK</sequence>